<evidence type="ECO:0000256" key="14">
    <source>
        <dbReference type="ARBA" id="ARBA00023242"/>
    </source>
</evidence>
<dbReference type="GO" id="GO:0000978">
    <property type="term" value="F:RNA polymerase II cis-regulatory region sequence-specific DNA binding"/>
    <property type="evidence" value="ECO:0007669"/>
    <property type="project" value="TreeGrafter"/>
</dbReference>
<dbReference type="STRING" id="52670.A0A2I4C8Z8"/>
<evidence type="ECO:0000256" key="7">
    <source>
        <dbReference type="ARBA" id="ARBA00022989"/>
    </source>
</evidence>
<dbReference type="CDD" id="cd14689">
    <property type="entry name" value="bZIP_CREB3"/>
    <property type="match status" value="1"/>
</dbReference>
<comment type="similarity">
    <text evidence="2">Belongs to the bZIP family. ATF subfamily.</text>
</comment>
<protein>
    <submittedName>
        <fullName evidence="19">Cyclic AMP-responsive element-binding protein 3-like protein 3-A</fullName>
    </submittedName>
</protein>
<dbReference type="InParanoid" id="A0A2I4C8Z8"/>
<keyword evidence="18" id="KW-1185">Reference proteome</keyword>
<keyword evidence="12" id="KW-0804">Transcription</keyword>
<dbReference type="PANTHER" id="PTHR45996">
    <property type="entry name" value="AGAP001464-PB"/>
    <property type="match status" value="1"/>
</dbReference>
<comment type="function">
    <text evidence="15">Transcriptional activator. Binds the cAMP response element (CRE). Activates transcription through box-B element and CRE. Seems to function synergistically with atf6. Regulates FGF21 transcription.</text>
</comment>
<evidence type="ECO:0000313" key="19">
    <source>
        <dbReference type="RefSeq" id="XP_013876466.1"/>
    </source>
</evidence>
<keyword evidence="10" id="KW-0472">Membrane</keyword>
<keyword evidence="13" id="KW-0325">Glycoprotein</keyword>
<dbReference type="GO" id="GO:0005634">
    <property type="term" value="C:nucleus"/>
    <property type="evidence" value="ECO:0007669"/>
    <property type="project" value="TreeGrafter"/>
</dbReference>
<dbReference type="RefSeq" id="XP_013876466.1">
    <property type="nucleotide sequence ID" value="XM_014021012.1"/>
</dbReference>
<proteinExistence type="inferred from homology"/>
<keyword evidence="9" id="KW-0238">DNA-binding</keyword>
<evidence type="ECO:0000256" key="16">
    <source>
        <dbReference type="SAM" id="Coils"/>
    </source>
</evidence>
<dbReference type="PROSITE" id="PS00036">
    <property type="entry name" value="BZIP_BASIC"/>
    <property type="match status" value="1"/>
</dbReference>
<dbReference type="GeneID" id="106526404"/>
<evidence type="ECO:0000256" key="8">
    <source>
        <dbReference type="ARBA" id="ARBA00023015"/>
    </source>
</evidence>
<accession>A0A2I4C8Z8</accession>
<evidence type="ECO:0000256" key="5">
    <source>
        <dbReference type="ARBA" id="ARBA00022824"/>
    </source>
</evidence>
<dbReference type="GO" id="GO:0005789">
    <property type="term" value="C:endoplasmic reticulum membrane"/>
    <property type="evidence" value="ECO:0007669"/>
    <property type="project" value="UniProtKB-SubCell"/>
</dbReference>
<dbReference type="InterPro" id="IPR004827">
    <property type="entry name" value="bZIP"/>
</dbReference>
<gene>
    <name evidence="19" type="primary">LOC106526404</name>
</gene>
<dbReference type="GO" id="GO:0000981">
    <property type="term" value="F:DNA-binding transcription factor activity, RNA polymerase II-specific"/>
    <property type="evidence" value="ECO:0007669"/>
    <property type="project" value="TreeGrafter"/>
</dbReference>
<evidence type="ECO:0000256" key="13">
    <source>
        <dbReference type="ARBA" id="ARBA00023180"/>
    </source>
</evidence>
<keyword evidence="5" id="KW-0256">Endoplasmic reticulum</keyword>
<feature type="domain" description="BZIP" evidence="17">
    <location>
        <begin position="217"/>
        <end position="280"/>
    </location>
</feature>
<evidence type="ECO:0000256" key="2">
    <source>
        <dbReference type="ARBA" id="ARBA00009050"/>
    </source>
</evidence>
<keyword evidence="8" id="KW-0805">Transcription regulation</keyword>
<dbReference type="Gene3D" id="1.20.5.170">
    <property type="match status" value="1"/>
</dbReference>
<keyword evidence="6" id="KW-0735">Signal-anchor</keyword>
<comment type="subunit">
    <text evidence="3">Binds DNA as a dimer.</text>
</comment>
<evidence type="ECO:0000256" key="12">
    <source>
        <dbReference type="ARBA" id="ARBA00023163"/>
    </source>
</evidence>
<evidence type="ECO:0000256" key="4">
    <source>
        <dbReference type="ARBA" id="ARBA00022692"/>
    </source>
</evidence>
<evidence type="ECO:0000256" key="1">
    <source>
        <dbReference type="ARBA" id="ARBA00004648"/>
    </source>
</evidence>
<dbReference type="KEGG" id="alim:106526404"/>
<keyword evidence="16" id="KW-0175">Coiled coil</keyword>
<dbReference type="Pfam" id="PF00170">
    <property type="entry name" value="bZIP_1"/>
    <property type="match status" value="1"/>
</dbReference>
<evidence type="ECO:0000256" key="11">
    <source>
        <dbReference type="ARBA" id="ARBA00023159"/>
    </source>
</evidence>
<sequence length="391" mass="43753">MTLTTDVGQDGMELFNLLLRNTEESAACLSDHPWTLTINNAPSPQRRDADDFLDALLHDSSSSSVPASPLWSPCTTHNSINEDLLTDLSDSPHPTPCTAFPAFDTHAFPQPLFLENHLAPDEKKPDVCIDLGWESDGCPEEFGLTYYLSKNQPPLLTSSHPLTVKDLLLTNLGQTAQRIPQHSLQELVLNEDEKKLLAKEGVSLPCRLPLSKFEEKILKKIRRKIRNKHSAQESRKKKREYVDSLEGRMSACSAQNLELQRKIQQLEETNKALLEQLDRLQALSPNSSNKTTNTGTCILVLLLSFSLLLSSHLQPEPYSLSSHAEYAATKASSRSLQWMDEAGGVLPLSLPSVSRGVGGLRSLKERLWAPSFHHQDHRHEDDYRSHRSGNM</sequence>
<evidence type="ECO:0000256" key="10">
    <source>
        <dbReference type="ARBA" id="ARBA00023136"/>
    </source>
</evidence>
<name>A0A2I4C8Z8_AUSLI</name>
<evidence type="ECO:0000256" key="9">
    <source>
        <dbReference type="ARBA" id="ARBA00023125"/>
    </source>
</evidence>
<feature type="coiled-coil region" evidence="16">
    <location>
        <begin position="242"/>
        <end position="283"/>
    </location>
</feature>
<organism evidence="18 19">
    <name type="scientific">Austrofundulus limnaeus</name>
    <name type="common">Annual killifish</name>
    <dbReference type="NCBI Taxonomy" id="52670"/>
    <lineage>
        <taxon>Eukaryota</taxon>
        <taxon>Metazoa</taxon>
        <taxon>Chordata</taxon>
        <taxon>Craniata</taxon>
        <taxon>Vertebrata</taxon>
        <taxon>Euteleostomi</taxon>
        <taxon>Actinopterygii</taxon>
        <taxon>Neopterygii</taxon>
        <taxon>Teleostei</taxon>
        <taxon>Neoteleostei</taxon>
        <taxon>Acanthomorphata</taxon>
        <taxon>Ovalentaria</taxon>
        <taxon>Atherinomorphae</taxon>
        <taxon>Cyprinodontiformes</taxon>
        <taxon>Rivulidae</taxon>
        <taxon>Austrofundulus</taxon>
    </lineage>
</organism>
<dbReference type="AlphaFoldDB" id="A0A2I4C8Z8"/>
<evidence type="ECO:0000256" key="6">
    <source>
        <dbReference type="ARBA" id="ARBA00022968"/>
    </source>
</evidence>
<keyword evidence="14" id="KW-0539">Nucleus</keyword>
<evidence type="ECO:0000256" key="15">
    <source>
        <dbReference type="ARBA" id="ARBA00057520"/>
    </source>
</evidence>
<dbReference type="SMART" id="SM00338">
    <property type="entry name" value="BRLZ"/>
    <property type="match status" value="1"/>
</dbReference>
<dbReference type="InterPro" id="IPR051381">
    <property type="entry name" value="CREB_ATF_subfamily"/>
</dbReference>
<dbReference type="PROSITE" id="PS50217">
    <property type="entry name" value="BZIP"/>
    <property type="match status" value="1"/>
</dbReference>
<evidence type="ECO:0000259" key="17">
    <source>
        <dbReference type="PROSITE" id="PS50217"/>
    </source>
</evidence>
<keyword evidence="7" id="KW-1133">Transmembrane helix</keyword>
<keyword evidence="11" id="KW-0010">Activator</keyword>
<keyword evidence="4" id="KW-0812">Transmembrane</keyword>
<reference evidence="19" key="1">
    <citation type="submission" date="2025-08" db="UniProtKB">
        <authorList>
            <consortium name="RefSeq"/>
        </authorList>
    </citation>
    <scope>IDENTIFICATION</scope>
    <source>
        <strain evidence="19">Quisiro</strain>
        <tissue evidence="19">Liver</tissue>
    </source>
</reference>
<dbReference type="InterPro" id="IPR046347">
    <property type="entry name" value="bZIP_sf"/>
</dbReference>
<dbReference type="Proteomes" id="UP000192220">
    <property type="component" value="Unplaced"/>
</dbReference>
<dbReference type="OrthoDB" id="674948at2759"/>
<evidence type="ECO:0000313" key="18">
    <source>
        <dbReference type="Proteomes" id="UP000192220"/>
    </source>
</evidence>
<dbReference type="PANTHER" id="PTHR45996:SF1">
    <property type="entry name" value="CYCLIC AMP-RESPONSIVE ELEMENT-BINDING PROTEIN 3-LIKE PROTEIN 3"/>
    <property type="match status" value="1"/>
</dbReference>
<dbReference type="FunFam" id="1.20.5.170:FF:000042">
    <property type="entry name" value="Cyclic AMP-responsive element-binding protein 3-like protein 3"/>
    <property type="match status" value="1"/>
</dbReference>
<comment type="subcellular location">
    <subcellularLocation>
        <location evidence="1">Endoplasmic reticulum membrane</location>
        <topology evidence="1">Single-pass type II membrane protein</topology>
    </subcellularLocation>
</comment>
<evidence type="ECO:0000256" key="3">
    <source>
        <dbReference type="ARBA" id="ARBA00011195"/>
    </source>
</evidence>
<dbReference type="SUPFAM" id="SSF57959">
    <property type="entry name" value="Leucine zipper domain"/>
    <property type="match status" value="1"/>
</dbReference>